<feature type="non-terminal residue" evidence="8">
    <location>
        <position position="493"/>
    </location>
</feature>
<keyword evidence="2 6" id="KW-0812">Transmembrane</keyword>
<dbReference type="GO" id="GO:0015193">
    <property type="term" value="F:L-proline transmembrane transporter activity"/>
    <property type="evidence" value="ECO:0007669"/>
    <property type="project" value="TreeGrafter"/>
</dbReference>
<evidence type="ECO:0000256" key="6">
    <source>
        <dbReference type="SAM" id="Phobius"/>
    </source>
</evidence>
<dbReference type="Pfam" id="PF01490">
    <property type="entry name" value="Aa_trans"/>
    <property type="match status" value="2"/>
</dbReference>
<evidence type="ECO:0000256" key="1">
    <source>
        <dbReference type="ARBA" id="ARBA00004141"/>
    </source>
</evidence>
<evidence type="ECO:0000256" key="2">
    <source>
        <dbReference type="ARBA" id="ARBA00022692"/>
    </source>
</evidence>
<feature type="domain" description="Amino acid transporter transmembrane" evidence="7">
    <location>
        <begin position="293"/>
        <end position="474"/>
    </location>
</feature>
<feature type="transmembrane region" description="Helical" evidence="6">
    <location>
        <begin position="309"/>
        <end position="329"/>
    </location>
</feature>
<proteinExistence type="predicted"/>
<dbReference type="GO" id="GO:0005280">
    <property type="term" value="F:amino acid:proton symporter activity"/>
    <property type="evidence" value="ECO:0007669"/>
    <property type="project" value="TreeGrafter"/>
</dbReference>
<dbReference type="PANTHER" id="PTHR22950:SF188">
    <property type="entry name" value="PROTON-COUPLED AMINO ACID TRANSPORTER 1"/>
    <property type="match status" value="1"/>
</dbReference>
<feature type="transmembrane region" description="Helical" evidence="6">
    <location>
        <begin position="418"/>
        <end position="438"/>
    </location>
</feature>
<evidence type="ECO:0000313" key="8">
    <source>
        <dbReference type="EMBL" id="NXG78303.1"/>
    </source>
</evidence>
<keyword evidence="3 6" id="KW-1133">Transmembrane helix</keyword>
<feature type="transmembrane region" description="Helical" evidence="6">
    <location>
        <begin position="143"/>
        <end position="163"/>
    </location>
</feature>
<feature type="region of interest" description="Disordered" evidence="5">
    <location>
        <begin position="1"/>
        <end position="35"/>
    </location>
</feature>
<feature type="compositionally biased region" description="Basic and acidic residues" evidence="5">
    <location>
        <begin position="1"/>
        <end position="10"/>
    </location>
</feature>
<keyword evidence="4 6" id="KW-0472">Membrane</keyword>
<dbReference type="OrthoDB" id="1684102at2759"/>
<dbReference type="InterPro" id="IPR013057">
    <property type="entry name" value="AA_transpt_TM"/>
</dbReference>
<sequence>MSTRRLRSEDYNDYSSTDVTPEESPPGGMNGFAHPESYQRFGETNGTTWYQTLIHLLKGNIGTGLLGLPLAVKNAGILLGPLSLLVMGIVAVHCMGILVKCAHHFCHRFQKQYLDYGGAVVYGLESSPVSWLRTHAVWGRRVVGLFLIITQLGFCCVYFVFLADNLKQVISTANGTTNDCSPNRTVAVTPTMDSRLYMLSLLPFVVLLTFIQNLKVLSVFSMLANVAMFVSLVVIYQYIVRDIPDPRDLPLAAAWKTYPLFFGTAIFAFEGIGVVRITSCSVILLLLLFLLSLVLPLENKMKNPRQFPVILYVGMTIVTILYISLSVLGYLRFGADIQASITLNLPNCWLYQAVKLLFSFGIFFTYAVQFYVPAEIIIPPLVARVSERWGWVVNLLLRVALVSVTCVLAILIPRLDLVISLVGSVSSSALALIFPPLLEIATYYTEGMHPLVIIKDVTISVFGFVGFVVGTYEALVELVAPAASVVNATTVMV</sequence>
<comment type="subcellular location">
    <subcellularLocation>
        <location evidence="1">Membrane</location>
        <topology evidence="1">Multi-pass membrane protein</topology>
    </subcellularLocation>
</comment>
<evidence type="ECO:0000259" key="7">
    <source>
        <dbReference type="Pfam" id="PF01490"/>
    </source>
</evidence>
<feature type="transmembrane region" description="Helical" evidence="6">
    <location>
        <begin position="275"/>
        <end position="297"/>
    </location>
</feature>
<protein>
    <submittedName>
        <fullName evidence="8">S36A1 protein</fullName>
    </submittedName>
</protein>
<feature type="transmembrane region" description="Helical" evidence="6">
    <location>
        <begin position="220"/>
        <end position="239"/>
    </location>
</feature>
<dbReference type="GO" id="GO:0015187">
    <property type="term" value="F:glycine transmembrane transporter activity"/>
    <property type="evidence" value="ECO:0007669"/>
    <property type="project" value="TreeGrafter"/>
</dbReference>
<feature type="domain" description="Amino acid transporter transmembrane" evidence="7">
    <location>
        <begin position="46"/>
        <end position="275"/>
    </location>
</feature>
<feature type="transmembrane region" description="Helical" evidence="6">
    <location>
        <begin position="450"/>
        <end position="472"/>
    </location>
</feature>
<dbReference type="Proteomes" id="UP000578343">
    <property type="component" value="Unassembled WGS sequence"/>
</dbReference>
<evidence type="ECO:0000256" key="5">
    <source>
        <dbReference type="SAM" id="MobiDB-lite"/>
    </source>
</evidence>
<feature type="transmembrane region" description="Helical" evidence="6">
    <location>
        <begin position="389"/>
        <end position="412"/>
    </location>
</feature>
<dbReference type="EMBL" id="VWZK01017429">
    <property type="protein sequence ID" value="NXG78303.1"/>
    <property type="molecule type" value="Genomic_DNA"/>
</dbReference>
<dbReference type="GO" id="GO:0005774">
    <property type="term" value="C:vacuolar membrane"/>
    <property type="evidence" value="ECO:0007669"/>
    <property type="project" value="TreeGrafter"/>
</dbReference>
<feature type="transmembrane region" description="Helical" evidence="6">
    <location>
        <begin position="349"/>
        <end position="368"/>
    </location>
</feature>
<keyword evidence="9" id="KW-1185">Reference proteome</keyword>
<organism evidence="8 9">
    <name type="scientific">Baryphthengus martii</name>
    <name type="common">Rufous motmot</name>
    <dbReference type="NCBI Taxonomy" id="176943"/>
    <lineage>
        <taxon>Eukaryota</taxon>
        <taxon>Metazoa</taxon>
        <taxon>Chordata</taxon>
        <taxon>Craniata</taxon>
        <taxon>Vertebrata</taxon>
        <taxon>Euteleostomi</taxon>
        <taxon>Archelosauria</taxon>
        <taxon>Archosauria</taxon>
        <taxon>Dinosauria</taxon>
        <taxon>Saurischia</taxon>
        <taxon>Theropoda</taxon>
        <taxon>Coelurosauria</taxon>
        <taxon>Aves</taxon>
        <taxon>Neognathae</taxon>
        <taxon>Neoaves</taxon>
        <taxon>Telluraves</taxon>
        <taxon>Coraciimorphae</taxon>
        <taxon>Coraciiformes</taxon>
        <taxon>Momotidae</taxon>
        <taxon>Baryphthengus</taxon>
    </lineage>
</organism>
<gene>
    <name evidence="8" type="primary">Slc36a1</name>
    <name evidence="8" type="ORF">BARMAR_R10035</name>
</gene>
<dbReference type="PANTHER" id="PTHR22950">
    <property type="entry name" value="AMINO ACID TRANSPORTER"/>
    <property type="match status" value="1"/>
</dbReference>
<feature type="non-terminal residue" evidence="8">
    <location>
        <position position="1"/>
    </location>
</feature>
<comment type="caution">
    <text evidence="8">The sequence shown here is derived from an EMBL/GenBank/DDBJ whole genome shotgun (WGS) entry which is preliminary data.</text>
</comment>
<accession>A0A7K9ENQ5</accession>
<name>A0A7K9ENQ5_BARMA</name>
<dbReference type="AlphaFoldDB" id="A0A7K9ENQ5"/>
<feature type="transmembrane region" description="Helical" evidence="6">
    <location>
        <begin position="75"/>
        <end position="101"/>
    </location>
</feature>
<reference evidence="8 9" key="1">
    <citation type="submission" date="2019-09" db="EMBL/GenBank/DDBJ databases">
        <title>Bird 10,000 Genomes (B10K) Project - Family phase.</title>
        <authorList>
            <person name="Zhang G."/>
        </authorList>
    </citation>
    <scope>NUCLEOTIDE SEQUENCE [LARGE SCALE GENOMIC DNA]</scope>
    <source>
        <strain evidence="8">B10K-DU-001-21</strain>
        <tissue evidence="8">Muscle</tissue>
    </source>
</reference>
<dbReference type="GO" id="GO:0015180">
    <property type="term" value="F:L-alanine transmembrane transporter activity"/>
    <property type="evidence" value="ECO:0007669"/>
    <property type="project" value="TreeGrafter"/>
</dbReference>
<evidence type="ECO:0000256" key="3">
    <source>
        <dbReference type="ARBA" id="ARBA00022989"/>
    </source>
</evidence>
<evidence type="ECO:0000313" key="9">
    <source>
        <dbReference type="Proteomes" id="UP000578343"/>
    </source>
</evidence>
<feature type="transmembrane region" description="Helical" evidence="6">
    <location>
        <begin position="196"/>
        <end position="214"/>
    </location>
</feature>
<evidence type="ECO:0000256" key="4">
    <source>
        <dbReference type="ARBA" id="ARBA00023136"/>
    </source>
</evidence>